<evidence type="ECO:0000256" key="2">
    <source>
        <dbReference type="SAM" id="Phobius"/>
    </source>
</evidence>
<sequence length="397" mass="42661">MLFVMLNVLLLMPHCMCQSNQSLRRLPSTVPKRILSEKEPHHFLAVSTTSFRINDRFQARRQAIRNFSGRHGQIASRGLFPDLNSFASTALGGLFGNSNANDLTSRQATSSQASLSSLSGDSRAVTTTHTAVPQSSPTQVPTSLAGTPKSQTPLTTSTTSSNLHATATSSHYPAATAAAQKASTSSEASSSTAEAAPRSLFQKIGALFKPTNHLQVLAILITIAIAVGLLVGLMSVLKCVAHRERFANKKDYPAGFPWVEPGTKLSGTSTRQGLVRTKSFMSTRNSMASSAHFQSGARQDPESQVNTPCSEYQLNELRTDVYADYAWTASEVDNEKNAYSPSEDGPSSASAEDSVRTPSNQEHDHWYAQSPNDGAGFVRGAKGEILEDSKVFKLGHP</sequence>
<protein>
    <submittedName>
        <fullName evidence="4">Uncharacterized protein</fullName>
    </submittedName>
</protein>
<feature type="transmembrane region" description="Helical" evidence="2">
    <location>
        <begin position="216"/>
        <end position="240"/>
    </location>
</feature>
<evidence type="ECO:0000256" key="1">
    <source>
        <dbReference type="SAM" id="MobiDB-lite"/>
    </source>
</evidence>
<keyword evidence="5" id="KW-1185">Reference proteome</keyword>
<feature type="chain" id="PRO_5014736733" evidence="3">
    <location>
        <begin position="18"/>
        <end position="397"/>
    </location>
</feature>
<dbReference type="Proteomes" id="UP000235388">
    <property type="component" value="Unassembled WGS sequence"/>
</dbReference>
<dbReference type="STRING" id="200324.A0A2N5RVN9"/>
<keyword evidence="2" id="KW-0812">Transmembrane</keyword>
<feature type="compositionally biased region" description="Polar residues" evidence="1">
    <location>
        <begin position="124"/>
        <end position="145"/>
    </location>
</feature>
<keyword evidence="2" id="KW-0472">Membrane</keyword>
<name>A0A2N5RVN9_9BASI</name>
<evidence type="ECO:0000313" key="4">
    <source>
        <dbReference type="EMBL" id="PLW05057.1"/>
    </source>
</evidence>
<evidence type="ECO:0000313" key="5">
    <source>
        <dbReference type="Proteomes" id="UP000235388"/>
    </source>
</evidence>
<gene>
    <name evidence="4" type="ORF">PCANC_27626</name>
</gene>
<dbReference type="EMBL" id="PGCJ01001505">
    <property type="protein sequence ID" value="PLW05057.1"/>
    <property type="molecule type" value="Genomic_DNA"/>
</dbReference>
<feature type="region of interest" description="Disordered" evidence="1">
    <location>
        <begin position="106"/>
        <end position="163"/>
    </location>
</feature>
<feature type="compositionally biased region" description="Low complexity" evidence="1">
    <location>
        <begin position="106"/>
        <end position="123"/>
    </location>
</feature>
<reference evidence="4 5" key="1">
    <citation type="submission" date="2017-11" db="EMBL/GenBank/DDBJ databases">
        <title>De novo assembly and phasing of dikaryotic genomes from two isolates of Puccinia coronata f. sp. avenae, the causal agent of oat crown rust.</title>
        <authorList>
            <person name="Miller M.E."/>
            <person name="Zhang Y."/>
            <person name="Omidvar V."/>
            <person name="Sperschneider J."/>
            <person name="Schwessinger B."/>
            <person name="Raley C."/>
            <person name="Palmer J.M."/>
            <person name="Garnica D."/>
            <person name="Upadhyaya N."/>
            <person name="Rathjen J."/>
            <person name="Taylor J.M."/>
            <person name="Park R.F."/>
            <person name="Dodds P.N."/>
            <person name="Hirsch C.D."/>
            <person name="Kianian S.F."/>
            <person name="Figueroa M."/>
        </authorList>
    </citation>
    <scope>NUCLEOTIDE SEQUENCE [LARGE SCALE GENOMIC DNA]</scope>
    <source>
        <strain evidence="4">12NC29</strain>
    </source>
</reference>
<feature type="compositionally biased region" description="Low complexity" evidence="1">
    <location>
        <begin position="147"/>
        <end position="163"/>
    </location>
</feature>
<dbReference type="AlphaFoldDB" id="A0A2N5RVN9"/>
<accession>A0A2N5RVN9</accession>
<evidence type="ECO:0000256" key="3">
    <source>
        <dbReference type="SAM" id="SignalP"/>
    </source>
</evidence>
<organism evidence="4 5">
    <name type="scientific">Puccinia coronata f. sp. avenae</name>
    <dbReference type="NCBI Taxonomy" id="200324"/>
    <lineage>
        <taxon>Eukaryota</taxon>
        <taxon>Fungi</taxon>
        <taxon>Dikarya</taxon>
        <taxon>Basidiomycota</taxon>
        <taxon>Pucciniomycotina</taxon>
        <taxon>Pucciniomycetes</taxon>
        <taxon>Pucciniales</taxon>
        <taxon>Pucciniaceae</taxon>
        <taxon>Puccinia</taxon>
    </lineage>
</organism>
<comment type="caution">
    <text evidence="4">The sequence shown here is derived from an EMBL/GenBank/DDBJ whole genome shotgun (WGS) entry which is preliminary data.</text>
</comment>
<dbReference type="OrthoDB" id="2503018at2759"/>
<feature type="signal peptide" evidence="3">
    <location>
        <begin position="1"/>
        <end position="17"/>
    </location>
</feature>
<keyword evidence="3" id="KW-0732">Signal</keyword>
<proteinExistence type="predicted"/>
<keyword evidence="2" id="KW-1133">Transmembrane helix</keyword>
<feature type="compositionally biased region" description="Polar residues" evidence="1">
    <location>
        <begin position="337"/>
        <end position="360"/>
    </location>
</feature>
<feature type="region of interest" description="Disordered" evidence="1">
    <location>
        <begin position="334"/>
        <end position="379"/>
    </location>
</feature>